<dbReference type="InterPro" id="IPR025736">
    <property type="entry name" value="PucR_C-HTH_dom"/>
</dbReference>
<dbReference type="EMBL" id="WKKF01000001">
    <property type="protein sequence ID" value="MRX52494.1"/>
    <property type="molecule type" value="Genomic_DNA"/>
</dbReference>
<comment type="caution">
    <text evidence="4">The sequence shown here is derived from an EMBL/GenBank/DDBJ whole genome shotgun (WGS) entry which is preliminary data.</text>
</comment>
<evidence type="ECO:0000313" key="4">
    <source>
        <dbReference type="EMBL" id="MRX52494.1"/>
    </source>
</evidence>
<dbReference type="PANTHER" id="PTHR33744:SF1">
    <property type="entry name" value="DNA-BINDING TRANSCRIPTIONAL ACTIVATOR ADER"/>
    <property type="match status" value="1"/>
</dbReference>
<dbReference type="Pfam" id="PF13556">
    <property type="entry name" value="HTH_30"/>
    <property type="match status" value="1"/>
</dbReference>
<accession>A0A6I2M591</accession>
<feature type="domain" description="CdaR GGDEF-like" evidence="3">
    <location>
        <begin position="181"/>
        <end position="290"/>
    </location>
</feature>
<evidence type="ECO:0000313" key="5">
    <source>
        <dbReference type="Proteomes" id="UP000441585"/>
    </source>
</evidence>
<dbReference type="Pfam" id="PF17853">
    <property type="entry name" value="GGDEF_2"/>
    <property type="match status" value="1"/>
</dbReference>
<evidence type="ECO:0008006" key="6">
    <source>
        <dbReference type="Google" id="ProtNLM"/>
    </source>
</evidence>
<dbReference type="AlphaFoldDB" id="A0A6I2M591"/>
<dbReference type="InterPro" id="IPR042070">
    <property type="entry name" value="PucR_C-HTH_sf"/>
</dbReference>
<evidence type="ECO:0000259" key="3">
    <source>
        <dbReference type="Pfam" id="PF17853"/>
    </source>
</evidence>
<keyword evidence="5" id="KW-1185">Reference proteome</keyword>
<sequence>MYMILEKIQTITNINDITDMVSTYLKKPVVIENDQFSLLAYSSYYIGHFDQANQQTIFTKHWPIPILEKFMDEGIVDQLKTITHPFRVKQIKEIGLNQRVVVSAIYKDQVFGYIWVQETEPMSENELDFLHEVSRHIGKLLYQKNQINLRENEEKNEFYKKIIGEVFQTENQIKWEAANHSILIPETFIVNIFTVSQSEEEQLDDLTETVRLFANALNHFAHVFTDQLKVIVIIGSNAKVADQLGASASELTSTVLSQLDSHKIYAGIGNAYSSILQLRKSYFEALEVINAAKFIGSPEKLPFTYSKLGIFRYLETISKHHSITGYNNKSLQILKKKDEESQTKLIHTLEIYLFNNCKIKPTAEQLYVHTNTLKYRINQISELTSIDFDDFHTRIQLYIDLQLMKKEI</sequence>
<organism evidence="4 5">
    <name type="scientific">Metabacillus idriensis</name>
    <dbReference type="NCBI Taxonomy" id="324768"/>
    <lineage>
        <taxon>Bacteria</taxon>
        <taxon>Bacillati</taxon>
        <taxon>Bacillota</taxon>
        <taxon>Bacilli</taxon>
        <taxon>Bacillales</taxon>
        <taxon>Bacillaceae</taxon>
        <taxon>Metabacillus</taxon>
    </lineage>
</organism>
<proteinExistence type="inferred from homology"/>
<gene>
    <name evidence="4" type="ORF">GJU41_00805</name>
</gene>
<dbReference type="InterPro" id="IPR051448">
    <property type="entry name" value="CdaR-like_regulators"/>
</dbReference>
<dbReference type="Gene3D" id="1.10.10.2840">
    <property type="entry name" value="PucR C-terminal helix-turn-helix domain"/>
    <property type="match status" value="1"/>
</dbReference>
<feature type="domain" description="PucR C-terminal helix-turn-helix" evidence="2">
    <location>
        <begin position="345"/>
        <end position="402"/>
    </location>
</feature>
<dbReference type="PANTHER" id="PTHR33744">
    <property type="entry name" value="CARBOHYDRATE DIACID REGULATOR"/>
    <property type="match status" value="1"/>
</dbReference>
<name>A0A6I2M591_9BACI</name>
<comment type="similarity">
    <text evidence="1">Belongs to the CdaR family.</text>
</comment>
<dbReference type="Proteomes" id="UP000441585">
    <property type="component" value="Unassembled WGS sequence"/>
</dbReference>
<evidence type="ECO:0000259" key="2">
    <source>
        <dbReference type="Pfam" id="PF13556"/>
    </source>
</evidence>
<reference evidence="4 5" key="1">
    <citation type="submission" date="2019-11" db="EMBL/GenBank/DDBJ databases">
        <title>Bacillus idriensis genome.</title>
        <authorList>
            <person name="Konopka E.N."/>
            <person name="Newman J.D."/>
        </authorList>
    </citation>
    <scope>NUCLEOTIDE SEQUENCE [LARGE SCALE GENOMIC DNA]</scope>
    <source>
        <strain evidence="4 5">DSM 19097</strain>
    </source>
</reference>
<dbReference type="InterPro" id="IPR041522">
    <property type="entry name" value="CdaR_GGDEF"/>
</dbReference>
<protein>
    <recommendedName>
        <fullName evidence="6">PucR family transcriptional regulator</fullName>
    </recommendedName>
</protein>
<evidence type="ECO:0000256" key="1">
    <source>
        <dbReference type="ARBA" id="ARBA00006754"/>
    </source>
</evidence>